<dbReference type="STRING" id="1891926.Fuma_03012"/>
<gene>
    <name evidence="2" type="ORF">Fuma_03012</name>
</gene>
<dbReference type="Proteomes" id="UP000187735">
    <property type="component" value="Chromosome"/>
</dbReference>
<dbReference type="RefSeq" id="WP_077024859.1">
    <property type="nucleotide sequence ID" value="NZ_CP017641.1"/>
</dbReference>
<organism evidence="2 3">
    <name type="scientific">Fuerstiella marisgermanici</name>
    <dbReference type="NCBI Taxonomy" id="1891926"/>
    <lineage>
        <taxon>Bacteria</taxon>
        <taxon>Pseudomonadati</taxon>
        <taxon>Planctomycetota</taxon>
        <taxon>Planctomycetia</taxon>
        <taxon>Planctomycetales</taxon>
        <taxon>Planctomycetaceae</taxon>
        <taxon>Fuerstiella</taxon>
    </lineage>
</organism>
<keyword evidence="1" id="KW-1133">Transmembrane helix</keyword>
<evidence type="ECO:0000313" key="3">
    <source>
        <dbReference type="Proteomes" id="UP000187735"/>
    </source>
</evidence>
<evidence type="ECO:0000256" key="1">
    <source>
        <dbReference type="SAM" id="Phobius"/>
    </source>
</evidence>
<keyword evidence="1" id="KW-0472">Membrane</keyword>
<dbReference type="EMBL" id="CP017641">
    <property type="protein sequence ID" value="APZ93395.1"/>
    <property type="molecule type" value="Genomic_DNA"/>
</dbReference>
<protein>
    <submittedName>
        <fullName evidence="2">Uncharacterized protein</fullName>
    </submittedName>
</protein>
<sequence length="110" mass="11719">MGLGLIPIYMSILVIALCGLAALVGGMLLISSESRDTGRVVLRVSGIALLTGLVFTWAGVFVCRILWHTVGDRVAVIALWASGPVGILFSVVWHSLHLPIARTQEPKDNA</sequence>
<proteinExistence type="predicted"/>
<keyword evidence="1" id="KW-0812">Transmembrane</keyword>
<feature type="transmembrane region" description="Helical" evidence="1">
    <location>
        <begin position="73"/>
        <end position="93"/>
    </location>
</feature>
<keyword evidence="3" id="KW-1185">Reference proteome</keyword>
<feature type="transmembrane region" description="Helical" evidence="1">
    <location>
        <begin position="42"/>
        <end position="67"/>
    </location>
</feature>
<name>A0A1P8WH72_9PLAN</name>
<dbReference type="KEGG" id="fmr:Fuma_03012"/>
<reference evidence="2 3" key="1">
    <citation type="journal article" date="2016" name="Front. Microbiol.">
        <title>Fuerstia marisgermanicae gen. nov., sp. nov., an Unusual Member of the Phylum Planctomycetes from the German Wadden Sea.</title>
        <authorList>
            <person name="Kohn T."/>
            <person name="Heuer A."/>
            <person name="Jogler M."/>
            <person name="Vollmers J."/>
            <person name="Boedeker C."/>
            <person name="Bunk B."/>
            <person name="Rast P."/>
            <person name="Borchert D."/>
            <person name="Glockner I."/>
            <person name="Freese H.M."/>
            <person name="Klenk H.P."/>
            <person name="Overmann J."/>
            <person name="Kaster A.K."/>
            <person name="Rohde M."/>
            <person name="Wiegand S."/>
            <person name="Jogler C."/>
        </authorList>
    </citation>
    <scope>NUCLEOTIDE SEQUENCE [LARGE SCALE GENOMIC DNA]</scope>
    <source>
        <strain evidence="2 3">NH11</strain>
    </source>
</reference>
<feature type="transmembrane region" description="Helical" evidence="1">
    <location>
        <begin position="6"/>
        <end position="30"/>
    </location>
</feature>
<dbReference type="AlphaFoldDB" id="A0A1P8WH72"/>
<accession>A0A1P8WH72</accession>
<evidence type="ECO:0000313" key="2">
    <source>
        <dbReference type="EMBL" id="APZ93395.1"/>
    </source>
</evidence>